<organism evidence="1 2">
    <name type="scientific">Paramuricea clavata</name>
    <name type="common">Red gorgonian</name>
    <name type="synonym">Violescent sea-whip</name>
    <dbReference type="NCBI Taxonomy" id="317549"/>
    <lineage>
        <taxon>Eukaryota</taxon>
        <taxon>Metazoa</taxon>
        <taxon>Cnidaria</taxon>
        <taxon>Anthozoa</taxon>
        <taxon>Octocorallia</taxon>
        <taxon>Malacalcyonacea</taxon>
        <taxon>Plexauridae</taxon>
        <taxon>Paramuricea</taxon>
    </lineage>
</organism>
<accession>A0A7D9DMI6</accession>
<protein>
    <submittedName>
        <fullName evidence="1">Uncharacterized protein</fullName>
    </submittedName>
</protein>
<dbReference type="EMBL" id="CACRXK020001450">
    <property type="protein sequence ID" value="CAB3989250.1"/>
    <property type="molecule type" value="Genomic_DNA"/>
</dbReference>
<evidence type="ECO:0000313" key="1">
    <source>
        <dbReference type="EMBL" id="CAB3989250.1"/>
    </source>
</evidence>
<reference evidence="1" key="1">
    <citation type="submission" date="2020-04" db="EMBL/GenBank/DDBJ databases">
        <authorList>
            <person name="Alioto T."/>
            <person name="Alioto T."/>
            <person name="Gomez Garrido J."/>
        </authorList>
    </citation>
    <scope>NUCLEOTIDE SEQUENCE</scope>
    <source>
        <strain evidence="1">A484AB</strain>
    </source>
</reference>
<comment type="caution">
    <text evidence="1">The sequence shown here is derived from an EMBL/GenBank/DDBJ whole genome shotgun (WGS) entry which is preliminary data.</text>
</comment>
<dbReference type="Proteomes" id="UP001152795">
    <property type="component" value="Unassembled WGS sequence"/>
</dbReference>
<keyword evidence="2" id="KW-1185">Reference proteome</keyword>
<proteinExistence type="predicted"/>
<dbReference type="AlphaFoldDB" id="A0A7D9DMI6"/>
<name>A0A7D9DMI6_PARCT</name>
<evidence type="ECO:0000313" key="2">
    <source>
        <dbReference type="Proteomes" id="UP001152795"/>
    </source>
</evidence>
<gene>
    <name evidence="1" type="ORF">PACLA_8A085209</name>
</gene>
<sequence>MVEKKIHCPQCLAALTTNKESIPDLFITWKTTGGVKLPSLGLIKICEETEKCVMRMLNVNGGGLPHSAGLSSAIAMTVSSVCVESKVLILLQETTLFLN</sequence>